<dbReference type="InterPro" id="IPR043128">
    <property type="entry name" value="Rev_trsase/Diguanyl_cyclase"/>
</dbReference>
<sequence>MDKPSYLGKGGDNPARPKGTDALQSVLGEVGRRLEAHRVRLVALRAGGASWELRWTQPGTQPEHPAPSPGDSPPSPALPPRWLEVLQQDGAIRQSARGPGTLAVLVVPVWTEGELWGFIEAASGSARRWRAADEAIARQYAACAGSLLEQIHKGIYLDSLLENATAFYVVRTDLSGRVTYASPSYRRSLGPGVELPGSSALEAVLPEDRACCVGAVQQALAEPGRAVWAELRKIGPSGRPQPTAWEFIAVRGLDGEVRELQCVGYDLSRQRRWDLFRQEMLGLYRLLIGKGLGEATYSQILRAALRAIPAAQAGSVTRLMPDGSFGFVAAEGYDLKALQKVRLHPSEPLSLSQHTKAQVFTQEDLARFNARLDPQRRSILERHGRTREIQALLSAPVWVDEKLQAYLYLDNFERPDAFDELDLEMAHNFGTQIGLLLQKLELEARVTHLAYRDPLTGLLNRTSFGHKLAEALEALRHGRGRSLALLYLDLDGFKEINDLFGHEHGDLLLREVASRLQSAVRAGDRVARQGGDEFLLLLHDLADPADVIPVVERILELLRHPLTLSGVSHRLSASVGIAMAQAQSTPQALLREADLALYEAKAQGRNRYAFFEASLQKALEEDVRLCEALRQALEGDAGADEPLALHLQPIVSLREGKLHHFEALLRWGKAPPSRFIPLAERRGLIRPLGRWVLQRAARLASAWGIPISVNVSPSELTGDFARELEQVMREAAVAPGGLILEITEAAILAEGTQAVLEQLRALGVPLHLDDFGSGYSSLEYLVHLPIDTLKLGQGFLRALGDPPELSSPADRVVRAVVSLGKSLELAVIAEGIESETQLEYLKGLGVQMGQGYFLGRPAGESSAATRWGLGL</sequence>
<dbReference type="InterPro" id="IPR003018">
    <property type="entry name" value="GAF"/>
</dbReference>
<organism evidence="4 5">
    <name type="scientific">Calidithermus roseus</name>
    <dbReference type="NCBI Taxonomy" id="1644118"/>
    <lineage>
        <taxon>Bacteria</taxon>
        <taxon>Thermotogati</taxon>
        <taxon>Deinococcota</taxon>
        <taxon>Deinococci</taxon>
        <taxon>Thermales</taxon>
        <taxon>Thermaceae</taxon>
        <taxon>Calidithermus</taxon>
    </lineage>
</organism>
<dbReference type="InterPro" id="IPR013656">
    <property type="entry name" value="PAS_4"/>
</dbReference>
<dbReference type="InterPro" id="IPR052155">
    <property type="entry name" value="Biofilm_reg_signaling"/>
</dbReference>
<dbReference type="PROSITE" id="PS50883">
    <property type="entry name" value="EAL"/>
    <property type="match status" value="1"/>
</dbReference>
<feature type="region of interest" description="Disordered" evidence="1">
    <location>
        <begin position="1"/>
        <end position="21"/>
    </location>
</feature>
<gene>
    <name evidence="4" type="ORF">Mrose_00331</name>
</gene>
<dbReference type="InterPro" id="IPR000160">
    <property type="entry name" value="GGDEF_dom"/>
</dbReference>
<dbReference type="EMBL" id="QWLA01000003">
    <property type="protein sequence ID" value="RIH89431.1"/>
    <property type="molecule type" value="Genomic_DNA"/>
</dbReference>
<dbReference type="CDD" id="cd01948">
    <property type="entry name" value="EAL"/>
    <property type="match status" value="1"/>
</dbReference>
<evidence type="ECO:0000256" key="1">
    <source>
        <dbReference type="SAM" id="MobiDB-lite"/>
    </source>
</evidence>
<reference evidence="4 5" key="1">
    <citation type="submission" date="2018-08" db="EMBL/GenBank/DDBJ databases">
        <title>Meiothermus roseus NBRC 110900 genome sequencing project.</title>
        <authorList>
            <person name="Da Costa M.S."/>
            <person name="Albuquerque L."/>
            <person name="Raposo P."/>
            <person name="Froufe H.J.C."/>
            <person name="Barroso C.S."/>
            <person name="Egas C."/>
        </authorList>
    </citation>
    <scope>NUCLEOTIDE SEQUENCE [LARGE SCALE GENOMIC DNA]</scope>
    <source>
        <strain evidence="4 5">NBRC 110900</strain>
    </source>
</reference>
<dbReference type="InterPro" id="IPR001633">
    <property type="entry name" value="EAL_dom"/>
</dbReference>
<evidence type="ECO:0000259" key="2">
    <source>
        <dbReference type="PROSITE" id="PS50883"/>
    </source>
</evidence>
<dbReference type="Gene3D" id="3.30.450.40">
    <property type="match status" value="2"/>
</dbReference>
<dbReference type="Pfam" id="PF08448">
    <property type="entry name" value="PAS_4"/>
    <property type="match status" value="1"/>
</dbReference>
<dbReference type="FunFam" id="3.30.70.270:FF:000001">
    <property type="entry name" value="Diguanylate cyclase domain protein"/>
    <property type="match status" value="1"/>
</dbReference>
<dbReference type="InterPro" id="IPR035919">
    <property type="entry name" value="EAL_sf"/>
</dbReference>
<dbReference type="SUPFAM" id="SSF141868">
    <property type="entry name" value="EAL domain-like"/>
    <property type="match status" value="1"/>
</dbReference>
<accession>A0A399F483</accession>
<feature type="domain" description="EAL" evidence="2">
    <location>
        <begin position="622"/>
        <end position="871"/>
    </location>
</feature>
<dbReference type="PANTHER" id="PTHR44757">
    <property type="entry name" value="DIGUANYLATE CYCLASE DGCP"/>
    <property type="match status" value="1"/>
</dbReference>
<keyword evidence="5" id="KW-1185">Reference proteome</keyword>
<evidence type="ECO:0000313" key="4">
    <source>
        <dbReference type="EMBL" id="RIH89431.1"/>
    </source>
</evidence>
<dbReference type="CDD" id="cd00130">
    <property type="entry name" value="PAS"/>
    <property type="match status" value="1"/>
</dbReference>
<dbReference type="CDD" id="cd01949">
    <property type="entry name" value="GGDEF"/>
    <property type="match status" value="1"/>
</dbReference>
<dbReference type="Proteomes" id="UP000265341">
    <property type="component" value="Unassembled WGS sequence"/>
</dbReference>
<feature type="region of interest" description="Disordered" evidence="1">
    <location>
        <begin position="53"/>
        <end position="80"/>
    </location>
</feature>
<dbReference type="AlphaFoldDB" id="A0A399F483"/>
<dbReference type="SUPFAM" id="SSF55781">
    <property type="entry name" value="GAF domain-like"/>
    <property type="match status" value="2"/>
</dbReference>
<dbReference type="PROSITE" id="PS50887">
    <property type="entry name" value="GGDEF"/>
    <property type="match status" value="1"/>
</dbReference>
<dbReference type="NCBIfam" id="TIGR00254">
    <property type="entry name" value="GGDEF"/>
    <property type="match status" value="1"/>
</dbReference>
<dbReference type="Pfam" id="PF00990">
    <property type="entry name" value="GGDEF"/>
    <property type="match status" value="1"/>
</dbReference>
<dbReference type="Pfam" id="PF01590">
    <property type="entry name" value="GAF"/>
    <property type="match status" value="1"/>
</dbReference>
<dbReference type="RefSeq" id="WP_119275691.1">
    <property type="nucleotide sequence ID" value="NZ_QWLA01000003.1"/>
</dbReference>
<comment type="caution">
    <text evidence="4">The sequence shown here is derived from an EMBL/GenBank/DDBJ whole genome shotgun (WGS) entry which is preliminary data.</text>
</comment>
<dbReference type="Gene3D" id="3.30.70.270">
    <property type="match status" value="1"/>
</dbReference>
<protein>
    <submittedName>
        <fullName evidence="4">Putative signaling protein</fullName>
    </submittedName>
</protein>
<dbReference type="SUPFAM" id="SSF55785">
    <property type="entry name" value="PYP-like sensor domain (PAS domain)"/>
    <property type="match status" value="1"/>
</dbReference>
<evidence type="ECO:0000313" key="5">
    <source>
        <dbReference type="Proteomes" id="UP000265341"/>
    </source>
</evidence>
<dbReference type="SMART" id="SM00065">
    <property type="entry name" value="GAF"/>
    <property type="match status" value="2"/>
</dbReference>
<dbReference type="OrthoDB" id="2624050at2"/>
<dbReference type="PANTHER" id="PTHR44757:SF2">
    <property type="entry name" value="BIOFILM ARCHITECTURE MAINTENANCE PROTEIN MBAA"/>
    <property type="match status" value="1"/>
</dbReference>
<dbReference type="Gene3D" id="3.30.450.20">
    <property type="entry name" value="PAS domain"/>
    <property type="match status" value="1"/>
</dbReference>
<dbReference type="InterPro" id="IPR029787">
    <property type="entry name" value="Nucleotide_cyclase"/>
</dbReference>
<dbReference type="Pfam" id="PF00563">
    <property type="entry name" value="EAL"/>
    <property type="match status" value="1"/>
</dbReference>
<feature type="domain" description="GGDEF" evidence="3">
    <location>
        <begin position="481"/>
        <end position="613"/>
    </location>
</feature>
<name>A0A399F483_9DEIN</name>
<dbReference type="InterPro" id="IPR029016">
    <property type="entry name" value="GAF-like_dom_sf"/>
</dbReference>
<evidence type="ECO:0000259" key="3">
    <source>
        <dbReference type="PROSITE" id="PS50887"/>
    </source>
</evidence>
<dbReference type="InterPro" id="IPR035965">
    <property type="entry name" value="PAS-like_dom_sf"/>
</dbReference>
<dbReference type="SMART" id="SM00267">
    <property type="entry name" value="GGDEF"/>
    <property type="match status" value="1"/>
</dbReference>
<dbReference type="SMART" id="SM00091">
    <property type="entry name" value="PAS"/>
    <property type="match status" value="1"/>
</dbReference>
<dbReference type="SMART" id="SM00052">
    <property type="entry name" value="EAL"/>
    <property type="match status" value="1"/>
</dbReference>
<dbReference type="InterPro" id="IPR000014">
    <property type="entry name" value="PAS"/>
</dbReference>
<dbReference type="SUPFAM" id="SSF55073">
    <property type="entry name" value="Nucleotide cyclase"/>
    <property type="match status" value="1"/>
</dbReference>
<proteinExistence type="predicted"/>
<feature type="compositionally biased region" description="Pro residues" evidence="1">
    <location>
        <begin position="64"/>
        <end position="79"/>
    </location>
</feature>
<dbReference type="Gene3D" id="3.20.20.450">
    <property type="entry name" value="EAL domain"/>
    <property type="match status" value="1"/>
</dbReference>